<dbReference type="Proteomes" id="UP000484076">
    <property type="component" value="Unassembled WGS sequence"/>
</dbReference>
<dbReference type="EMBL" id="WHUT02000003">
    <property type="protein sequence ID" value="NUB43856.1"/>
    <property type="molecule type" value="Genomic_DNA"/>
</dbReference>
<dbReference type="RefSeq" id="WP_152825071.1">
    <property type="nucleotide sequence ID" value="NZ_WHUT02000003.1"/>
</dbReference>
<organism evidence="1 2">
    <name type="scientific">Fertoeibacter niger</name>
    <dbReference type="NCBI Taxonomy" id="2656921"/>
    <lineage>
        <taxon>Bacteria</taxon>
        <taxon>Pseudomonadati</taxon>
        <taxon>Pseudomonadota</taxon>
        <taxon>Alphaproteobacteria</taxon>
        <taxon>Rhodobacterales</taxon>
        <taxon>Paracoccaceae</taxon>
        <taxon>Fertoeibacter</taxon>
    </lineage>
</organism>
<keyword evidence="2" id="KW-1185">Reference proteome</keyword>
<proteinExistence type="predicted"/>
<accession>A0A8X8GYQ7</accession>
<evidence type="ECO:0000313" key="1">
    <source>
        <dbReference type="EMBL" id="NUB43856.1"/>
    </source>
</evidence>
<gene>
    <name evidence="1" type="ORF">GEU84_005635</name>
</gene>
<reference evidence="1" key="1">
    <citation type="submission" date="2020-05" db="EMBL/GenBank/DDBJ databases">
        <title>Fertoebacter nigrum gen. nov., sp. nov., a new member of the family Rhodobacteraceae.</title>
        <authorList>
            <person name="Szuroczki S."/>
            <person name="Abbaszade G."/>
            <person name="Buni D."/>
            <person name="Schumann P."/>
            <person name="Toth E."/>
        </authorList>
    </citation>
    <scope>NUCLEOTIDE SEQUENCE</scope>
    <source>
        <strain evidence="1">RG-N-1a</strain>
    </source>
</reference>
<evidence type="ECO:0000313" key="2">
    <source>
        <dbReference type="Proteomes" id="UP000484076"/>
    </source>
</evidence>
<dbReference type="AlphaFoldDB" id="A0A8X8GYQ7"/>
<protein>
    <submittedName>
        <fullName evidence="1">Uncharacterized protein</fullName>
    </submittedName>
</protein>
<name>A0A8X8GYQ7_9RHOB</name>
<comment type="caution">
    <text evidence="1">The sequence shown here is derived from an EMBL/GenBank/DDBJ whole genome shotgun (WGS) entry which is preliminary data.</text>
</comment>
<sequence>MTSVAVNIHHALTKKGDNHTSDSVARLIAEAQAELARVAETVAEDERLLADILTPEDQEAAIEQRLNASRLLHARLSGAMPRLEALRDQITLRERDAAQKAWYQRLVKRRDVIGKQLAEWLDTLPAVANALHEAVQLAQEAQHFNVKPPPSVLVNPKDRMVSNYDFLPPIVADFVLNNTKLVSADGTILFAPVDARAGSNANPAPRPRIVEPNLTAEEEESLQYAIEMREGAKRRLQAFQQTAAVQGVSVEQVASWQCMNEGGLKDLQDTAAGYKVLEAKTALVSADRAMADQSKKATS</sequence>